<sequence length="129" mass="13425">MSAAIYGSRGAPVPAEVTLAGLEACNRDRAARAARAKGPTPAPGKPKGELSAVDKMALEMRAMARALNVARAEAAEWRLLAADLGADNDALRSCISRGVVPGWTIRSSAHGRIPVKVKARDGGHTDEEA</sequence>
<evidence type="ECO:0000313" key="3">
    <source>
        <dbReference type="Proteomes" id="UP000235739"/>
    </source>
</evidence>
<organism evidence="2 3">
    <name type="scientific">Glutamicibacter arilaitensis</name>
    <dbReference type="NCBI Taxonomy" id="256701"/>
    <lineage>
        <taxon>Bacteria</taxon>
        <taxon>Bacillati</taxon>
        <taxon>Actinomycetota</taxon>
        <taxon>Actinomycetes</taxon>
        <taxon>Micrococcales</taxon>
        <taxon>Micrococcaceae</taxon>
        <taxon>Glutamicibacter</taxon>
    </lineage>
</organism>
<dbReference type="EMBL" id="PNQX01000001">
    <property type="protein sequence ID" value="PMQ21635.1"/>
    <property type="molecule type" value="Genomic_DNA"/>
</dbReference>
<accession>A0A2N7S673</accession>
<evidence type="ECO:0000313" key="2">
    <source>
        <dbReference type="EMBL" id="PMQ21635.1"/>
    </source>
</evidence>
<gene>
    <name evidence="2" type="ORF">CIK84_08925</name>
</gene>
<name>A0A2N7S673_9MICC</name>
<feature type="region of interest" description="Disordered" evidence="1">
    <location>
        <begin position="30"/>
        <end position="49"/>
    </location>
</feature>
<comment type="caution">
    <text evidence="2">The sequence shown here is derived from an EMBL/GenBank/DDBJ whole genome shotgun (WGS) entry which is preliminary data.</text>
</comment>
<proteinExistence type="predicted"/>
<dbReference type="Proteomes" id="UP000235739">
    <property type="component" value="Unassembled WGS sequence"/>
</dbReference>
<dbReference type="AlphaFoldDB" id="A0A2N7S673"/>
<protein>
    <submittedName>
        <fullName evidence="2">Uncharacterized protein</fullName>
    </submittedName>
</protein>
<evidence type="ECO:0000256" key="1">
    <source>
        <dbReference type="SAM" id="MobiDB-lite"/>
    </source>
</evidence>
<reference evidence="2 3" key="1">
    <citation type="journal article" date="2017" name="Elife">
        <title>Extensive horizontal gene transfer in cheese-associated bacteria.</title>
        <authorList>
            <person name="Bonham K.S."/>
            <person name="Wolfe B.E."/>
            <person name="Dutton R.J."/>
        </authorList>
    </citation>
    <scope>NUCLEOTIDE SEQUENCE [LARGE SCALE GENOMIC DNA]</scope>
    <source>
        <strain evidence="2 3">JB182</strain>
    </source>
</reference>